<sequence length="152" mass="17208">MNKPHYAVNVVSPATVLGGALCQRHLVSPYPWVKNLYDGNEEIGALFQAIIHVDVEDVALLHVATVLDPDCNGARLQAWGEYCNMNDILAILRRLHPEKKSMNDFPNQTELRITTEYDQLVELLRKWGGQDGWTPLKNSVIEEIEGALKWFP</sequence>
<protein>
    <submittedName>
        <fullName evidence="1">Uncharacterized protein</fullName>
    </submittedName>
</protein>
<gene>
    <name evidence="1" type="ORF">CTAM01_08157</name>
</gene>
<reference evidence="1 2" key="1">
    <citation type="submission" date="2016-10" db="EMBL/GenBank/DDBJ databases">
        <title>The genome sequence of Colletotrichum fioriniae PJ7.</title>
        <authorList>
            <person name="Baroncelli R."/>
        </authorList>
    </citation>
    <scope>NUCLEOTIDE SEQUENCE [LARGE SCALE GENOMIC DNA]</scope>
    <source>
        <strain evidence="1 2">Tom-12</strain>
    </source>
</reference>
<evidence type="ECO:0000313" key="1">
    <source>
        <dbReference type="EMBL" id="KAK1496519.1"/>
    </source>
</evidence>
<dbReference type="Proteomes" id="UP001227543">
    <property type="component" value="Unassembled WGS sequence"/>
</dbReference>
<organism evidence="1 2">
    <name type="scientific">Colletotrichum tamarilloi</name>
    <dbReference type="NCBI Taxonomy" id="1209934"/>
    <lineage>
        <taxon>Eukaryota</taxon>
        <taxon>Fungi</taxon>
        <taxon>Dikarya</taxon>
        <taxon>Ascomycota</taxon>
        <taxon>Pezizomycotina</taxon>
        <taxon>Sordariomycetes</taxon>
        <taxon>Hypocreomycetidae</taxon>
        <taxon>Glomerellales</taxon>
        <taxon>Glomerellaceae</taxon>
        <taxon>Colletotrichum</taxon>
        <taxon>Colletotrichum acutatum species complex</taxon>
    </lineage>
</organism>
<accession>A0ABQ9R703</accession>
<name>A0ABQ9R703_9PEZI</name>
<proteinExistence type="predicted"/>
<evidence type="ECO:0000313" key="2">
    <source>
        <dbReference type="Proteomes" id="UP001227543"/>
    </source>
</evidence>
<keyword evidence="2" id="KW-1185">Reference proteome</keyword>
<dbReference type="GeneID" id="85408416"/>
<dbReference type="Gene3D" id="3.40.50.720">
    <property type="entry name" value="NAD(P)-binding Rossmann-like Domain"/>
    <property type="match status" value="1"/>
</dbReference>
<comment type="caution">
    <text evidence="1">The sequence shown here is derived from an EMBL/GenBank/DDBJ whole genome shotgun (WGS) entry which is preliminary data.</text>
</comment>
<dbReference type="EMBL" id="MLFU01000028">
    <property type="protein sequence ID" value="KAK1496519.1"/>
    <property type="molecule type" value="Genomic_DNA"/>
</dbReference>
<dbReference type="RefSeq" id="XP_060381021.1">
    <property type="nucleotide sequence ID" value="XM_060524178.1"/>
</dbReference>